<accession>A0A7S2SG23</accession>
<feature type="region of interest" description="Disordered" evidence="1">
    <location>
        <begin position="1"/>
        <end position="42"/>
    </location>
</feature>
<evidence type="ECO:0000313" key="2">
    <source>
        <dbReference type="EMBL" id="CAD9699064.1"/>
    </source>
</evidence>
<dbReference type="EMBL" id="HBHI01028819">
    <property type="protein sequence ID" value="CAD9699064.1"/>
    <property type="molecule type" value="Transcribed_RNA"/>
</dbReference>
<reference evidence="2" key="1">
    <citation type="submission" date="2021-01" db="EMBL/GenBank/DDBJ databases">
        <authorList>
            <person name="Corre E."/>
            <person name="Pelletier E."/>
            <person name="Niang G."/>
            <person name="Scheremetjew M."/>
            <person name="Finn R."/>
            <person name="Kale V."/>
            <person name="Holt S."/>
            <person name="Cochrane G."/>
            <person name="Meng A."/>
            <person name="Brown T."/>
            <person name="Cohen L."/>
        </authorList>
    </citation>
    <scope>NUCLEOTIDE SEQUENCE</scope>
    <source>
        <strain evidence="2">CCMP1452</strain>
    </source>
</reference>
<protein>
    <submittedName>
        <fullName evidence="2">Uncharacterized protein</fullName>
    </submittedName>
</protein>
<evidence type="ECO:0000256" key="1">
    <source>
        <dbReference type="SAM" id="MobiDB-lite"/>
    </source>
</evidence>
<sequence>MLDRLERRRKRNSWSGGGKDRKVFRGNSNSMSRMLNDNKKRQGRERIVLYEKGLNDDVSSSIDKVEVSQQTMEALKSEAEILFPTSVQALATAWKQSDLVMRWHDDESQDRKSIV</sequence>
<gene>
    <name evidence="2" type="ORF">EANT1437_LOCUS14766</name>
</gene>
<proteinExistence type="predicted"/>
<feature type="compositionally biased region" description="Polar residues" evidence="1">
    <location>
        <begin position="26"/>
        <end position="35"/>
    </location>
</feature>
<organism evidence="2">
    <name type="scientific">Eucampia antarctica</name>
    <dbReference type="NCBI Taxonomy" id="49252"/>
    <lineage>
        <taxon>Eukaryota</taxon>
        <taxon>Sar</taxon>
        <taxon>Stramenopiles</taxon>
        <taxon>Ochrophyta</taxon>
        <taxon>Bacillariophyta</taxon>
        <taxon>Mediophyceae</taxon>
        <taxon>Biddulphiophycidae</taxon>
        <taxon>Hemiaulales</taxon>
        <taxon>Hemiaulaceae</taxon>
        <taxon>Eucampia</taxon>
    </lineage>
</organism>
<dbReference type="AlphaFoldDB" id="A0A7S2SG23"/>
<name>A0A7S2SG23_9STRA</name>